<evidence type="ECO:0000313" key="3">
    <source>
        <dbReference type="EMBL" id="KAL3618135.1"/>
    </source>
</evidence>
<gene>
    <name evidence="3" type="ORF">CASFOL_038456</name>
</gene>
<dbReference type="EMBL" id="JAVIJP010000081">
    <property type="protein sequence ID" value="KAL3618135.1"/>
    <property type="molecule type" value="Genomic_DNA"/>
</dbReference>
<keyword evidence="2" id="KW-0012">Acyltransferase</keyword>
<accession>A0ABD3BL02</accession>
<comment type="caution">
    <text evidence="3">The sequence shown here is derived from an EMBL/GenBank/DDBJ whole genome shotgun (WGS) entry which is preliminary data.</text>
</comment>
<keyword evidence="1" id="KW-0808">Transferase</keyword>
<evidence type="ECO:0000256" key="2">
    <source>
        <dbReference type="ARBA" id="ARBA00023315"/>
    </source>
</evidence>
<dbReference type="AlphaFoldDB" id="A0ABD3BL02"/>
<dbReference type="InterPro" id="IPR051504">
    <property type="entry name" value="Plant_metabolite_acyltrans"/>
</dbReference>
<sequence>MNKKPTMVRVSSFTVACAHLWTCVAKAAAAADNFVLHGRRWPMKSRSTYVALLIVGAVSEVIGEAIRKNIDDDTGIMDSSMKSIFEFVKRAGERMLRVGVSPRLDFYGIDYGWGRPVKYETLLGDDNVKVVYFSKSEKYGGGIEIGVSMPKVRMDAFAAFFDRGIREVKEKLGCKM</sequence>
<dbReference type="PANTHER" id="PTHR31625">
    <property type="match status" value="1"/>
</dbReference>
<keyword evidence="4" id="KW-1185">Reference proteome</keyword>
<dbReference type="GO" id="GO:0016747">
    <property type="term" value="F:acyltransferase activity, transferring groups other than amino-acyl groups"/>
    <property type="evidence" value="ECO:0007669"/>
    <property type="project" value="UniProtKB-ARBA"/>
</dbReference>
<dbReference type="Proteomes" id="UP001632038">
    <property type="component" value="Unassembled WGS sequence"/>
</dbReference>
<protein>
    <submittedName>
        <fullName evidence="3">Uncharacterized protein</fullName>
    </submittedName>
</protein>
<evidence type="ECO:0000256" key="1">
    <source>
        <dbReference type="ARBA" id="ARBA00022679"/>
    </source>
</evidence>
<dbReference type="Pfam" id="PF02458">
    <property type="entry name" value="Transferase"/>
    <property type="match status" value="1"/>
</dbReference>
<reference evidence="4" key="1">
    <citation type="journal article" date="2024" name="IScience">
        <title>Strigolactones Initiate the Formation of Haustorium-like Structures in Castilleja.</title>
        <authorList>
            <person name="Buerger M."/>
            <person name="Peterson D."/>
            <person name="Chory J."/>
        </authorList>
    </citation>
    <scope>NUCLEOTIDE SEQUENCE [LARGE SCALE GENOMIC DNA]</scope>
</reference>
<evidence type="ECO:0000313" key="4">
    <source>
        <dbReference type="Proteomes" id="UP001632038"/>
    </source>
</evidence>
<dbReference type="InterPro" id="IPR023213">
    <property type="entry name" value="CAT-like_dom_sf"/>
</dbReference>
<name>A0ABD3BL02_9LAMI</name>
<organism evidence="3 4">
    <name type="scientific">Castilleja foliolosa</name>
    <dbReference type="NCBI Taxonomy" id="1961234"/>
    <lineage>
        <taxon>Eukaryota</taxon>
        <taxon>Viridiplantae</taxon>
        <taxon>Streptophyta</taxon>
        <taxon>Embryophyta</taxon>
        <taxon>Tracheophyta</taxon>
        <taxon>Spermatophyta</taxon>
        <taxon>Magnoliopsida</taxon>
        <taxon>eudicotyledons</taxon>
        <taxon>Gunneridae</taxon>
        <taxon>Pentapetalae</taxon>
        <taxon>asterids</taxon>
        <taxon>lamiids</taxon>
        <taxon>Lamiales</taxon>
        <taxon>Orobanchaceae</taxon>
        <taxon>Pedicularideae</taxon>
        <taxon>Castillejinae</taxon>
        <taxon>Castilleja</taxon>
    </lineage>
</organism>
<proteinExistence type="predicted"/>
<dbReference type="Gene3D" id="3.30.559.10">
    <property type="entry name" value="Chloramphenicol acetyltransferase-like domain"/>
    <property type="match status" value="1"/>
</dbReference>